<comment type="caution">
    <text evidence="10">The sequence shown here is derived from an EMBL/GenBank/DDBJ whole genome shotgun (WGS) entry which is preliminary data.</text>
</comment>
<dbReference type="Proteomes" id="UP000326336">
    <property type="component" value="Unassembled WGS sequence"/>
</dbReference>
<feature type="active site" description="Charge relay system" evidence="8">
    <location>
        <position position="167"/>
    </location>
</feature>
<accession>A0A5N5RLN3</accession>
<dbReference type="Pfam" id="PF01425">
    <property type="entry name" value="Amidase"/>
    <property type="match status" value="1"/>
</dbReference>
<evidence type="ECO:0000256" key="6">
    <source>
        <dbReference type="ARBA" id="ARBA00025295"/>
    </source>
</evidence>
<dbReference type="InterPro" id="IPR004412">
    <property type="entry name" value="GatA"/>
</dbReference>
<dbReference type="PROSITE" id="PS00571">
    <property type="entry name" value="AMIDASES"/>
    <property type="match status" value="1"/>
</dbReference>
<keyword evidence="10" id="KW-0808">Transferase</keyword>
<dbReference type="EC" id="6.3.5.7" evidence="8"/>
<feature type="active site" description="Acyl-ester intermediate" evidence="8">
    <location>
        <position position="191"/>
    </location>
</feature>
<dbReference type="InterPro" id="IPR020556">
    <property type="entry name" value="Amidase_CS"/>
</dbReference>
<keyword evidence="4 8" id="KW-0067">ATP-binding</keyword>
<comment type="similarity">
    <text evidence="1 8">Belongs to the amidase family. GatA subfamily.</text>
</comment>
<dbReference type="SUPFAM" id="SSF75304">
    <property type="entry name" value="Amidase signature (AS) enzymes"/>
    <property type="match status" value="1"/>
</dbReference>
<protein>
    <recommendedName>
        <fullName evidence="8">Glutamyl-tRNA(Gln) amidotransferase subunit A</fullName>
        <shortName evidence="8">Glu-ADT subunit A</shortName>
        <ecNumber evidence="8">6.3.5.7</ecNumber>
    </recommendedName>
</protein>
<dbReference type="GO" id="GO:0050567">
    <property type="term" value="F:glutaminyl-tRNA synthase (glutamine-hydrolyzing) activity"/>
    <property type="evidence" value="ECO:0007669"/>
    <property type="project" value="UniProtKB-UniRule"/>
</dbReference>
<dbReference type="EMBL" id="RQSP01000007">
    <property type="protein sequence ID" value="KAB5607840.1"/>
    <property type="molecule type" value="Genomic_DNA"/>
</dbReference>
<evidence type="ECO:0000256" key="2">
    <source>
        <dbReference type="ARBA" id="ARBA00022598"/>
    </source>
</evidence>
<dbReference type="PANTHER" id="PTHR11895:SF151">
    <property type="entry name" value="GLUTAMYL-TRNA(GLN) AMIDOTRANSFERASE SUBUNIT A"/>
    <property type="match status" value="1"/>
</dbReference>
<keyword evidence="11" id="KW-1185">Reference proteome</keyword>
<gene>
    <name evidence="8 10" type="primary">gatA</name>
    <name evidence="10" type="ORF">EHS19_03445</name>
</gene>
<dbReference type="AlphaFoldDB" id="A0A5N5RLN3"/>
<feature type="active site" description="Charge relay system" evidence="8">
    <location>
        <position position="92"/>
    </location>
</feature>
<comment type="function">
    <text evidence="6 8">Allows the formation of correctly charged Gln-tRNA(Gln) through the transamidation of misacylated Glu-tRNA(Gln) in organisms which lack glutaminyl-tRNA synthetase. The reaction takes place in the presence of glutamine and ATP through an activated gamma-phospho-Glu-tRNA(Gln).</text>
</comment>
<dbReference type="InterPro" id="IPR000120">
    <property type="entry name" value="Amidase"/>
</dbReference>
<keyword evidence="2 8" id="KW-0436">Ligase</keyword>
<organism evidence="10 11">
    <name type="scientific">Bifidobacterium jacchi</name>
    <dbReference type="NCBI Taxonomy" id="2490545"/>
    <lineage>
        <taxon>Bacteria</taxon>
        <taxon>Bacillati</taxon>
        <taxon>Actinomycetota</taxon>
        <taxon>Actinomycetes</taxon>
        <taxon>Bifidobacteriales</taxon>
        <taxon>Bifidobacteriaceae</taxon>
        <taxon>Bifidobacterium</taxon>
    </lineage>
</organism>
<comment type="subunit">
    <text evidence="8">Heterotrimer of A, B and C subunits.</text>
</comment>
<dbReference type="RefSeq" id="WP_151916395.1">
    <property type="nucleotide sequence ID" value="NZ_RQSP01000007.1"/>
</dbReference>
<dbReference type="HAMAP" id="MF_00120">
    <property type="entry name" value="GatA"/>
    <property type="match status" value="1"/>
</dbReference>
<evidence type="ECO:0000313" key="11">
    <source>
        <dbReference type="Proteomes" id="UP000326336"/>
    </source>
</evidence>
<sequence>MTTTVNTATTAVNELVKLSAAEQAAAIRKGDVSSRELVDAHLAVIEAAEPSIKAFLKVSGDVAREQADAFDAKTAEEKAELPELAGVPIAIKDMIVTKGIETTAASKILEGWVPPYDATVIEKLKAAGMPILGKTNLDEFAQGSSTEHSAYQTTHNPWDTERVPGGSGGGSASAVAAFEAPLALGTDTGGSIRQPGALTGTVGVKPTYGGVSRFGAIAMASSLDQIGPVSRTVLDSALLQEIIGGNDRRDSTSIPEGPRPMAAAAREGAKRDLKGLKVGLVKELGGEGFQPGVEARFNEAVKKLQDMGAEIVEVSCPHFEYSLGAYYIIMPSEVSSNLARYDGMRYGLRVMPPAGVPQTAANMMAYTREAGFGDEVKRRIILGTYALSAGYYDAWYGSAQKVRTLIIRDFHNAFEKVDVLVSPTSPSTAFKFGEKMDDPLAMYMNDIATIPANLAGVPAMSIPAGLSDDGLPVGFQFIAPQQRDEVMYKPAAALEAALDEDWGGPIWQNLKTPWLDGLDAAK</sequence>
<evidence type="ECO:0000256" key="4">
    <source>
        <dbReference type="ARBA" id="ARBA00022840"/>
    </source>
</evidence>
<keyword evidence="5 8" id="KW-0648">Protein biosynthesis</keyword>
<dbReference type="GO" id="GO:0005524">
    <property type="term" value="F:ATP binding"/>
    <property type="evidence" value="ECO:0007669"/>
    <property type="project" value="UniProtKB-KW"/>
</dbReference>
<dbReference type="GO" id="GO:0016740">
    <property type="term" value="F:transferase activity"/>
    <property type="evidence" value="ECO:0007669"/>
    <property type="project" value="UniProtKB-KW"/>
</dbReference>
<evidence type="ECO:0000256" key="8">
    <source>
        <dbReference type="HAMAP-Rule" id="MF_00120"/>
    </source>
</evidence>
<dbReference type="InterPro" id="IPR023631">
    <property type="entry name" value="Amidase_dom"/>
</dbReference>
<proteinExistence type="inferred from homology"/>
<dbReference type="GO" id="GO:0006412">
    <property type="term" value="P:translation"/>
    <property type="evidence" value="ECO:0007669"/>
    <property type="project" value="UniProtKB-UniRule"/>
</dbReference>
<keyword evidence="3 8" id="KW-0547">Nucleotide-binding</keyword>
<name>A0A5N5RLN3_9BIFI</name>
<dbReference type="GO" id="GO:0030956">
    <property type="term" value="C:glutamyl-tRNA(Gln) amidotransferase complex"/>
    <property type="evidence" value="ECO:0007669"/>
    <property type="project" value="InterPro"/>
</dbReference>
<evidence type="ECO:0000256" key="7">
    <source>
        <dbReference type="ARBA" id="ARBA00047407"/>
    </source>
</evidence>
<feature type="domain" description="Amidase" evidence="9">
    <location>
        <begin position="36"/>
        <end position="485"/>
    </location>
</feature>
<dbReference type="NCBIfam" id="TIGR00132">
    <property type="entry name" value="gatA"/>
    <property type="match status" value="1"/>
</dbReference>
<dbReference type="OrthoDB" id="9811471at2"/>
<evidence type="ECO:0000256" key="1">
    <source>
        <dbReference type="ARBA" id="ARBA00008069"/>
    </source>
</evidence>
<reference evidence="10 11" key="1">
    <citation type="journal article" date="2019" name="Int. J. Syst. Evol. Microbiol.">
        <title>Bifidobacterium jacchi sp. nov., isolated from the faeces of a baby common marmoset (Callithrix jacchus).</title>
        <authorList>
            <person name="Modesto M."/>
            <person name="Watanabe K."/>
            <person name="Arita M."/>
            <person name="Satti M."/>
            <person name="Oki K."/>
            <person name="Sciavilla P."/>
            <person name="Patavino C."/>
            <person name="Camma C."/>
            <person name="Michelini S."/>
            <person name="Sgorbati B."/>
            <person name="Mattarelli P."/>
        </authorList>
    </citation>
    <scope>NUCLEOTIDE SEQUENCE [LARGE SCALE GENOMIC DNA]</scope>
    <source>
        <strain evidence="10 11">MRM 9.3</strain>
    </source>
</reference>
<evidence type="ECO:0000256" key="3">
    <source>
        <dbReference type="ARBA" id="ARBA00022741"/>
    </source>
</evidence>
<evidence type="ECO:0000313" key="10">
    <source>
        <dbReference type="EMBL" id="KAB5607840.1"/>
    </source>
</evidence>
<dbReference type="Gene3D" id="3.90.1300.10">
    <property type="entry name" value="Amidase signature (AS) domain"/>
    <property type="match status" value="1"/>
</dbReference>
<dbReference type="InterPro" id="IPR036928">
    <property type="entry name" value="AS_sf"/>
</dbReference>
<dbReference type="PANTHER" id="PTHR11895">
    <property type="entry name" value="TRANSAMIDASE"/>
    <property type="match status" value="1"/>
</dbReference>
<evidence type="ECO:0000256" key="5">
    <source>
        <dbReference type="ARBA" id="ARBA00022917"/>
    </source>
</evidence>
<comment type="catalytic activity">
    <reaction evidence="7 8">
        <text>L-glutamyl-tRNA(Gln) + L-glutamine + ATP + H2O = L-glutaminyl-tRNA(Gln) + L-glutamate + ADP + phosphate + H(+)</text>
        <dbReference type="Rhea" id="RHEA:17521"/>
        <dbReference type="Rhea" id="RHEA-COMP:9681"/>
        <dbReference type="Rhea" id="RHEA-COMP:9684"/>
        <dbReference type="ChEBI" id="CHEBI:15377"/>
        <dbReference type="ChEBI" id="CHEBI:15378"/>
        <dbReference type="ChEBI" id="CHEBI:29985"/>
        <dbReference type="ChEBI" id="CHEBI:30616"/>
        <dbReference type="ChEBI" id="CHEBI:43474"/>
        <dbReference type="ChEBI" id="CHEBI:58359"/>
        <dbReference type="ChEBI" id="CHEBI:78520"/>
        <dbReference type="ChEBI" id="CHEBI:78521"/>
        <dbReference type="ChEBI" id="CHEBI:456216"/>
        <dbReference type="EC" id="6.3.5.7"/>
    </reaction>
</comment>
<evidence type="ECO:0000259" key="9">
    <source>
        <dbReference type="Pfam" id="PF01425"/>
    </source>
</evidence>